<dbReference type="InterPro" id="IPR008930">
    <property type="entry name" value="Terpenoid_cyclase/PrenylTrfase"/>
</dbReference>
<dbReference type="Gene3D" id="1.50.10.20">
    <property type="match status" value="1"/>
</dbReference>
<keyword evidence="1" id="KW-0677">Repeat</keyword>
<evidence type="ECO:0000313" key="4">
    <source>
        <dbReference type="Proteomes" id="UP000563151"/>
    </source>
</evidence>
<dbReference type="PROSITE" id="PS51272">
    <property type="entry name" value="SLH"/>
    <property type="match status" value="1"/>
</dbReference>
<dbReference type="InterPro" id="IPR051588">
    <property type="entry name" value="Cobalamin_Transport"/>
</dbReference>
<sequence length="529" mass="60208">MSFKKSSKILIPILIVIIAIGSFGYINSDIYRKKTLKKKVYDASQKTIQYYYDTYKPQEFAGILDWPALGLYGFGEDVSGEVWTVNGKNAVYWREQQVKNGDGLSKTKNTDYQRTIIGITAAKKDPRNFGGVNLVKAVKETMLENGHFADSVEDKKTKKPVGNDLINSQCFGAIALHCAGEPIPNRDKAIRWLEKNQHHDGGFTWDVKDFTEKEDYLKTTSDVDMTAAVLMAFSTLGADKDYPPVKRALNFLRKHQLDNGGFESWGTQNPESDVWAIQAMLMYGENPMSKQWEKKKGCNPVTFLLKHQLPNGAFTHVLDEKDMLPVYNNSLTTYEGLYGMADIYNEETTYDRLFKANRPKAEKILYSDFKEGDYGYKEAIEVVYDYIMDTYKDGTFKPNKKITKGELARYLVNALNLQTDFYEKYSGDELKFVEKNKKSDVLEIDNDNNYIELCMEKGIFKDISVLDKKGDSNKEITGQEFISALINGSKLKNKSLKGEKLTFDGFNDNNTVSRAECAVSFSKFKNLVK</sequence>
<dbReference type="PANTHER" id="PTHR10559">
    <property type="entry name" value="TRANSCOBALAMIN-1/GASTRIC INTRINSIC FACTOR"/>
    <property type="match status" value="1"/>
</dbReference>
<organism evidence="3 4">
    <name type="scientific">Clostridium tetanomorphum</name>
    <dbReference type="NCBI Taxonomy" id="1553"/>
    <lineage>
        <taxon>Bacteria</taxon>
        <taxon>Bacillati</taxon>
        <taxon>Bacillota</taxon>
        <taxon>Clostridia</taxon>
        <taxon>Eubacteriales</taxon>
        <taxon>Clostridiaceae</taxon>
        <taxon>Clostridium</taxon>
    </lineage>
</organism>
<protein>
    <submittedName>
        <fullName evidence="3">Terpene cyclase/mutase family protein</fullName>
    </submittedName>
</protein>
<evidence type="ECO:0000259" key="2">
    <source>
        <dbReference type="PROSITE" id="PS51272"/>
    </source>
</evidence>
<reference evidence="3 4" key="1">
    <citation type="submission" date="2020-04" db="EMBL/GenBank/DDBJ databases">
        <title>Genomic insights into acetone-butanol-ethanol (ABE) fermentation by sequencing solventogenic clostridia strains.</title>
        <authorList>
            <person name="Brown S."/>
        </authorList>
    </citation>
    <scope>NUCLEOTIDE SEQUENCE [LARGE SCALE GENOMIC DNA]</scope>
    <source>
        <strain evidence="3 4">DJ011</strain>
    </source>
</reference>
<evidence type="ECO:0000256" key="1">
    <source>
        <dbReference type="ARBA" id="ARBA00022737"/>
    </source>
</evidence>
<accession>A0A923E9U0</accession>
<evidence type="ECO:0000313" key="3">
    <source>
        <dbReference type="EMBL" id="MBC2397729.1"/>
    </source>
</evidence>
<dbReference type="Pfam" id="PF00395">
    <property type="entry name" value="SLH"/>
    <property type="match status" value="1"/>
</dbReference>
<proteinExistence type="predicted"/>
<dbReference type="Pfam" id="PF00432">
    <property type="entry name" value="Prenyltrans"/>
    <property type="match status" value="1"/>
</dbReference>
<dbReference type="Proteomes" id="UP000563151">
    <property type="component" value="Unassembled WGS sequence"/>
</dbReference>
<comment type="caution">
    <text evidence="3">The sequence shown here is derived from an EMBL/GenBank/DDBJ whole genome shotgun (WGS) entry which is preliminary data.</text>
</comment>
<name>A0A923E9U0_CLOTT</name>
<dbReference type="RefSeq" id="WP_035152691.1">
    <property type="nucleotide sequence ID" value="NZ_JAAZWO010000007.1"/>
</dbReference>
<dbReference type="PANTHER" id="PTHR10559:SF18">
    <property type="entry name" value="TRANSCOBALAMIN II"/>
    <property type="match status" value="1"/>
</dbReference>
<dbReference type="GO" id="GO:0003824">
    <property type="term" value="F:catalytic activity"/>
    <property type="evidence" value="ECO:0007669"/>
    <property type="project" value="InterPro"/>
</dbReference>
<dbReference type="SUPFAM" id="SSF48239">
    <property type="entry name" value="Terpenoid cyclases/Protein prenyltransferases"/>
    <property type="match status" value="1"/>
</dbReference>
<keyword evidence="4" id="KW-1185">Reference proteome</keyword>
<dbReference type="CDD" id="cd00688">
    <property type="entry name" value="ISOPREN_C2_like"/>
    <property type="match status" value="1"/>
</dbReference>
<feature type="domain" description="SLH" evidence="2">
    <location>
        <begin position="362"/>
        <end position="425"/>
    </location>
</feature>
<dbReference type="AlphaFoldDB" id="A0A923E9U0"/>
<gene>
    <name evidence="3" type="ORF">HGG79_08070</name>
</gene>
<dbReference type="InterPro" id="IPR001330">
    <property type="entry name" value="Prenyltrans"/>
</dbReference>
<dbReference type="EMBL" id="JAAZWO010000007">
    <property type="protein sequence ID" value="MBC2397729.1"/>
    <property type="molecule type" value="Genomic_DNA"/>
</dbReference>
<dbReference type="InterPro" id="IPR001119">
    <property type="entry name" value="SLH_dom"/>
</dbReference>